<organism evidence="1 2">
    <name type="scientific">Blastopirellula marina DSM 3645</name>
    <dbReference type="NCBI Taxonomy" id="314230"/>
    <lineage>
        <taxon>Bacteria</taxon>
        <taxon>Pseudomonadati</taxon>
        <taxon>Planctomycetota</taxon>
        <taxon>Planctomycetia</taxon>
        <taxon>Pirellulales</taxon>
        <taxon>Pirellulaceae</taxon>
        <taxon>Blastopirellula</taxon>
    </lineage>
</organism>
<proteinExistence type="predicted"/>
<accession>A4A2D6</accession>
<protein>
    <submittedName>
        <fullName evidence="1">Uncharacterized protein</fullName>
    </submittedName>
</protein>
<dbReference type="AlphaFoldDB" id="A4A2D6"/>
<reference evidence="1 2" key="1">
    <citation type="submission" date="2006-02" db="EMBL/GenBank/DDBJ databases">
        <authorList>
            <person name="Amann R."/>
            <person name="Ferriera S."/>
            <person name="Johnson J."/>
            <person name="Kravitz S."/>
            <person name="Halpern A."/>
            <person name="Remington K."/>
            <person name="Beeson K."/>
            <person name="Tran B."/>
            <person name="Rogers Y.-H."/>
            <person name="Friedman R."/>
            <person name="Venter J.C."/>
        </authorList>
    </citation>
    <scope>NUCLEOTIDE SEQUENCE [LARGE SCALE GENOMIC DNA]</scope>
    <source>
        <strain evidence="1 2">DSM 3645</strain>
    </source>
</reference>
<dbReference type="EMBL" id="AANZ01000044">
    <property type="protein sequence ID" value="EAQ77050.1"/>
    <property type="molecule type" value="Genomic_DNA"/>
</dbReference>
<evidence type="ECO:0000313" key="2">
    <source>
        <dbReference type="Proteomes" id="UP000004358"/>
    </source>
</evidence>
<name>A4A2D6_9BACT</name>
<sequence>MRDESLPKKACFNRIPRLQDVMNAIYFICQIVKELAGQVGQPLELSEESSGSILSNPDD</sequence>
<comment type="caution">
    <text evidence="1">The sequence shown here is derived from an EMBL/GenBank/DDBJ whole genome shotgun (WGS) entry which is preliminary data.</text>
</comment>
<gene>
    <name evidence="1" type="ORF">DSM3645_25051</name>
</gene>
<dbReference type="Proteomes" id="UP000004358">
    <property type="component" value="Unassembled WGS sequence"/>
</dbReference>
<evidence type="ECO:0000313" key="1">
    <source>
        <dbReference type="EMBL" id="EAQ77050.1"/>
    </source>
</evidence>
<dbReference type="HOGENOM" id="CLU_2951062_0_0_0"/>